<dbReference type="SUPFAM" id="SSF63829">
    <property type="entry name" value="Calcium-dependent phosphotriesterase"/>
    <property type="match status" value="1"/>
</dbReference>
<dbReference type="SUPFAM" id="SSF49785">
    <property type="entry name" value="Galactose-binding domain-like"/>
    <property type="match status" value="1"/>
</dbReference>
<reference evidence="2" key="1">
    <citation type="journal article" date="2014" name="Int. J. Syst. Evol. Microbiol.">
        <title>Complete genome sequence of Corynebacterium casei LMG S-19264T (=DSM 44701T), isolated from a smear-ripened cheese.</title>
        <authorList>
            <consortium name="US DOE Joint Genome Institute (JGI-PGF)"/>
            <person name="Walter F."/>
            <person name="Albersmeier A."/>
            <person name="Kalinowski J."/>
            <person name="Ruckert C."/>
        </authorList>
    </citation>
    <scope>NUCLEOTIDE SEQUENCE</scope>
    <source>
        <strain evidence="2">CGMCC 1.15178</strain>
    </source>
</reference>
<evidence type="ECO:0000256" key="1">
    <source>
        <dbReference type="SAM" id="SignalP"/>
    </source>
</evidence>
<dbReference type="InterPro" id="IPR015943">
    <property type="entry name" value="WD40/YVTN_repeat-like_dom_sf"/>
</dbReference>
<name>A0A916YMS2_9BACL</name>
<evidence type="ECO:0000313" key="2">
    <source>
        <dbReference type="EMBL" id="GGD52408.1"/>
    </source>
</evidence>
<protein>
    <recommendedName>
        <fullName evidence="4">CBM-cenC domain-containing protein</fullName>
    </recommendedName>
</protein>
<organism evidence="2 3">
    <name type="scientific">Paenibacillus nasutitermitis</name>
    <dbReference type="NCBI Taxonomy" id="1652958"/>
    <lineage>
        <taxon>Bacteria</taxon>
        <taxon>Bacillati</taxon>
        <taxon>Bacillota</taxon>
        <taxon>Bacilli</taxon>
        <taxon>Bacillales</taxon>
        <taxon>Paenibacillaceae</taxon>
        <taxon>Paenibacillus</taxon>
    </lineage>
</organism>
<feature type="signal peptide" evidence="1">
    <location>
        <begin position="1"/>
        <end position="28"/>
    </location>
</feature>
<dbReference type="Gene3D" id="2.60.120.260">
    <property type="entry name" value="Galactose-binding domain-like"/>
    <property type="match status" value="1"/>
</dbReference>
<gene>
    <name evidence="2" type="ORF">GCM10010911_07430</name>
</gene>
<evidence type="ECO:0000313" key="3">
    <source>
        <dbReference type="Proteomes" id="UP000612456"/>
    </source>
</evidence>
<reference evidence="2" key="2">
    <citation type="submission" date="2020-09" db="EMBL/GenBank/DDBJ databases">
        <authorList>
            <person name="Sun Q."/>
            <person name="Zhou Y."/>
        </authorList>
    </citation>
    <scope>NUCLEOTIDE SEQUENCE</scope>
    <source>
        <strain evidence="2">CGMCC 1.15178</strain>
    </source>
</reference>
<accession>A0A916YMS2</accession>
<dbReference type="SUPFAM" id="SSF63825">
    <property type="entry name" value="YWTD domain"/>
    <property type="match status" value="1"/>
</dbReference>
<dbReference type="AlphaFoldDB" id="A0A916YMS2"/>
<evidence type="ECO:0008006" key="4">
    <source>
        <dbReference type="Google" id="ProtNLM"/>
    </source>
</evidence>
<proteinExistence type="predicted"/>
<dbReference type="RefSeq" id="WP_188989204.1">
    <property type="nucleotide sequence ID" value="NZ_BMHP01000001.1"/>
</dbReference>
<dbReference type="Gene3D" id="2.130.10.10">
    <property type="entry name" value="YVTN repeat-like/Quinoprotein amine dehydrogenase"/>
    <property type="match status" value="1"/>
</dbReference>
<keyword evidence="1" id="KW-0732">Signal</keyword>
<sequence>MLRKQPFKSLVLMLFLLVPFIPVLPASAADLLVPNYSFESGLTNWTQAYGTGGITVSADQAFTGTKSVKITDGSATLQYGIESGFQPATAGLSYAAMSRLYVSSGSANLYIRFYNSSHMLLTSAFAGKSTPVNQWTTIKVKAAAPANTAYVTVLLYSNAGNTGTTYWDDVYVTPEYSNLGSQVTNSVPHAATFGIGTDASNLYAVMDGAAGTVDAKLSKINLNTESVSASYSLSGAGGGWAATTGTDGKIYAGTFSLGHLYAYTPGESSAVDLGQPLTGATHIRGLTAGLGGKIYGGTYPDAGFFRYYGGSTGGGFLQIGSKPIWGSEDYVQSLDYDEAEDVTYQGIGSHAHLIKFDNATGTKTDILPSAYSGEEFVYNVNVEGGKIFARLTPSNNMLVIDKTTLALDAVVPNVGTLGVSPVLGGKIYYTSGGVIHTYDLAAKSYASLNKDTLITPVRIGFATLSDQTNWPGSTLAGVGTLGGQTLLFKYNLQTANFKTVILDTPESPSSLEDVGTGPDGKIYTSGYLTGGTGVYSPIRDDLNTQYDGVMQTESMLALNGKMYFASYPDARLFEYNPSLPWDMSAGNPQKVMDLKSEEQSRPVAMTSGGGKIFIGTVGNYGRLEGALTIYDPAAGTKTVKKNIISNQSITALAYYNGKVFGGTSIWGGLGSTPTATAAKFFVYDVASDTAAQYTLPVSGMDAITSIIVGPDNKLWGMAEGYLFVFDPATNSFDSFQQKFTDVSYNGNVWRDAELLLSKSGQVFGTIKNKYLFRIDASKNIITLVNNGANRITEDEFGNLYYFYGTELKRYTN</sequence>
<dbReference type="EMBL" id="BMHP01000001">
    <property type="protein sequence ID" value="GGD52408.1"/>
    <property type="molecule type" value="Genomic_DNA"/>
</dbReference>
<keyword evidence="3" id="KW-1185">Reference proteome</keyword>
<dbReference type="InterPro" id="IPR008979">
    <property type="entry name" value="Galactose-bd-like_sf"/>
</dbReference>
<comment type="caution">
    <text evidence="2">The sequence shown here is derived from an EMBL/GenBank/DDBJ whole genome shotgun (WGS) entry which is preliminary data.</text>
</comment>
<feature type="chain" id="PRO_5037985952" description="CBM-cenC domain-containing protein" evidence="1">
    <location>
        <begin position="29"/>
        <end position="812"/>
    </location>
</feature>
<dbReference type="Proteomes" id="UP000612456">
    <property type="component" value="Unassembled WGS sequence"/>
</dbReference>